<accession>A0ABV9Q6P7</accession>
<dbReference type="SUPFAM" id="SSF52467">
    <property type="entry name" value="DHS-like NAD/FAD-binding domain"/>
    <property type="match status" value="1"/>
</dbReference>
<organism evidence="6 7">
    <name type="scientific">Effusibacillus consociatus</name>
    <dbReference type="NCBI Taxonomy" id="1117041"/>
    <lineage>
        <taxon>Bacteria</taxon>
        <taxon>Bacillati</taxon>
        <taxon>Bacillota</taxon>
        <taxon>Bacilli</taxon>
        <taxon>Bacillales</taxon>
        <taxon>Alicyclobacillaceae</taxon>
        <taxon>Effusibacillus</taxon>
    </lineage>
</organism>
<evidence type="ECO:0000256" key="4">
    <source>
        <dbReference type="PROSITE-ProRule" id="PRU00236"/>
    </source>
</evidence>
<dbReference type="Gene3D" id="3.40.50.1220">
    <property type="entry name" value="TPP-binding domain"/>
    <property type="match status" value="1"/>
</dbReference>
<dbReference type="PANTHER" id="PTHR11085">
    <property type="entry name" value="NAD-DEPENDENT PROTEIN DEACYLASE SIRTUIN-5, MITOCHONDRIAL-RELATED"/>
    <property type="match status" value="1"/>
</dbReference>
<keyword evidence="6" id="KW-0012">Acyltransferase</keyword>
<feature type="domain" description="Deacetylase sirtuin-type" evidence="5">
    <location>
        <begin position="1"/>
        <end position="135"/>
    </location>
</feature>
<dbReference type="InterPro" id="IPR026591">
    <property type="entry name" value="Sirtuin_cat_small_dom_sf"/>
</dbReference>
<dbReference type="EMBL" id="JBHSHC010000156">
    <property type="protein sequence ID" value="MFC4770161.1"/>
    <property type="molecule type" value="Genomic_DNA"/>
</dbReference>
<dbReference type="Gene3D" id="3.30.1600.10">
    <property type="entry name" value="SIR2/SIRT2 'Small Domain"/>
    <property type="match status" value="1"/>
</dbReference>
<dbReference type="RefSeq" id="WP_380029497.1">
    <property type="nucleotide sequence ID" value="NZ_JBHSHC010000156.1"/>
</dbReference>
<comment type="caution">
    <text evidence="6">The sequence shown here is derived from an EMBL/GenBank/DDBJ whole genome shotgun (WGS) entry which is preliminary data.</text>
</comment>
<keyword evidence="3" id="KW-0520">NAD</keyword>
<dbReference type="InterPro" id="IPR026590">
    <property type="entry name" value="Ssirtuin_cat_dom"/>
</dbReference>
<evidence type="ECO:0000313" key="6">
    <source>
        <dbReference type="EMBL" id="MFC4770161.1"/>
    </source>
</evidence>
<dbReference type="InterPro" id="IPR003000">
    <property type="entry name" value="Sirtuin"/>
</dbReference>
<protein>
    <recommendedName>
        <fullName evidence="1">protein acetyllysine N-acetyltransferase</fullName>
        <ecNumber evidence="1">2.3.1.286</ecNumber>
    </recommendedName>
</protein>
<evidence type="ECO:0000256" key="2">
    <source>
        <dbReference type="ARBA" id="ARBA00022679"/>
    </source>
</evidence>
<reference evidence="7" key="1">
    <citation type="journal article" date="2019" name="Int. J. Syst. Evol. Microbiol.">
        <title>The Global Catalogue of Microorganisms (GCM) 10K type strain sequencing project: providing services to taxonomists for standard genome sequencing and annotation.</title>
        <authorList>
            <consortium name="The Broad Institute Genomics Platform"/>
            <consortium name="The Broad Institute Genome Sequencing Center for Infectious Disease"/>
            <person name="Wu L."/>
            <person name="Ma J."/>
        </authorList>
    </citation>
    <scope>NUCLEOTIDE SEQUENCE [LARGE SCALE GENOMIC DNA]</scope>
    <source>
        <strain evidence="7">WYCCWR 12678</strain>
    </source>
</reference>
<keyword evidence="2 6" id="KW-0808">Transferase</keyword>
<dbReference type="InterPro" id="IPR029035">
    <property type="entry name" value="DHS-like_NAD/FAD-binding_dom"/>
</dbReference>
<name>A0ABV9Q6P7_9BACL</name>
<comment type="caution">
    <text evidence="4">Lacks conserved residue(s) required for the propagation of feature annotation.</text>
</comment>
<dbReference type="Proteomes" id="UP001596002">
    <property type="component" value="Unassembled WGS sequence"/>
</dbReference>
<dbReference type="InterPro" id="IPR050134">
    <property type="entry name" value="NAD-dep_sirtuin_deacylases"/>
</dbReference>
<evidence type="ECO:0000256" key="3">
    <source>
        <dbReference type="ARBA" id="ARBA00023027"/>
    </source>
</evidence>
<evidence type="ECO:0000256" key="1">
    <source>
        <dbReference type="ARBA" id="ARBA00012928"/>
    </source>
</evidence>
<dbReference type="PROSITE" id="PS50305">
    <property type="entry name" value="SIRTUIN"/>
    <property type="match status" value="1"/>
</dbReference>
<dbReference type="PANTHER" id="PTHR11085:SF10">
    <property type="entry name" value="NAD-DEPENDENT PROTEIN DEACYLASE SIRTUIN-5, MITOCHONDRIAL-RELATED"/>
    <property type="match status" value="1"/>
</dbReference>
<dbReference type="GO" id="GO:0034979">
    <property type="term" value="F:NAD-dependent protein lysine deacetylase activity"/>
    <property type="evidence" value="ECO:0007669"/>
    <property type="project" value="UniProtKB-EC"/>
</dbReference>
<dbReference type="EC" id="2.3.1.286" evidence="1"/>
<evidence type="ECO:0000313" key="7">
    <source>
        <dbReference type="Proteomes" id="UP001596002"/>
    </source>
</evidence>
<keyword evidence="7" id="KW-1185">Reference proteome</keyword>
<proteinExistence type="predicted"/>
<dbReference type="Pfam" id="PF02146">
    <property type="entry name" value="SIR2"/>
    <property type="match status" value="1"/>
</dbReference>
<sequence>MDQLAKWIRESSYTVILTGAGMSTESGIPDFRSQNGWWRNIDRRTVATVEALHDNYSLFHEFYSRRIEALEQMSPHQGHHILAEWERRGLIQCVATQNVDGLHQGGRDSMEVRIDRDVRIPMRDGITLSADIYRP</sequence>
<gene>
    <name evidence="6" type="ORF">ACFO8Q_23060</name>
</gene>
<evidence type="ECO:0000259" key="5">
    <source>
        <dbReference type="PROSITE" id="PS50305"/>
    </source>
</evidence>